<reference evidence="1 2" key="1">
    <citation type="submission" date="2020-02" db="EMBL/GenBank/DDBJ databases">
        <authorList>
            <person name="Ferguson B K."/>
        </authorList>
    </citation>
    <scope>NUCLEOTIDE SEQUENCE [LARGE SCALE GENOMIC DNA]</scope>
</reference>
<evidence type="ECO:0000313" key="2">
    <source>
        <dbReference type="Proteomes" id="UP000479000"/>
    </source>
</evidence>
<dbReference type="AlphaFoldDB" id="A0A6H5HIG2"/>
<dbReference type="EMBL" id="CADCXU010030270">
    <property type="protein sequence ID" value="CAB0016337.1"/>
    <property type="molecule type" value="Genomic_DNA"/>
</dbReference>
<name>A0A6H5HIG2_9HEMI</name>
<keyword evidence="2" id="KW-1185">Reference proteome</keyword>
<protein>
    <submittedName>
        <fullName evidence="1">Uncharacterized protein</fullName>
    </submittedName>
</protein>
<dbReference type="Proteomes" id="UP000479000">
    <property type="component" value="Unassembled WGS sequence"/>
</dbReference>
<proteinExistence type="predicted"/>
<gene>
    <name evidence="1" type="ORF">NTEN_LOCUS20548</name>
</gene>
<organism evidence="1 2">
    <name type="scientific">Nesidiocoris tenuis</name>
    <dbReference type="NCBI Taxonomy" id="355587"/>
    <lineage>
        <taxon>Eukaryota</taxon>
        <taxon>Metazoa</taxon>
        <taxon>Ecdysozoa</taxon>
        <taxon>Arthropoda</taxon>
        <taxon>Hexapoda</taxon>
        <taxon>Insecta</taxon>
        <taxon>Pterygota</taxon>
        <taxon>Neoptera</taxon>
        <taxon>Paraneoptera</taxon>
        <taxon>Hemiptera</taxon>
        <taxon>Heteroptera</taxon>
        <taxon>Panheteroptera</taxon>
        <taxon>Cimicomorpha</taxon>
        <taxon>Miridae</taxon>
        <taxon>Dicyphina</taxon>
        <taxon>Nesidiocoris</taxon>
    </lineage>
</organism>
<evidence type="ECO:0000313" key="1">
    <source>
        <dbReference type="EMBL" id="CAB0016337.1"/>
    </source>
</evidence>
<feature type="non-terminal residue" evidence="1">
    <location>
        <position position="1"/>
    </location>
</feature>
<sequence length="61" mass="7008">VVVLHYSRWDQDPGAYPCRLRPFEPLPPATFTIIEESTPTDGVRLLDGDKMFPKLINETTY</sequence>
<accession>A0A6H5HIG2</accession>